<proteinExistence type="predicted"/>
<sequence>MLQGRNKCLHIANEKQDIGNKRITGYSPHPKELEAFLIFLTISYLYTFPSKTITTYRCLLTQPFQCENSCLQKHRPHMLNLLIRNP</sequence>
<dbReference type="AlphaFoldDB" id="A0A0A9DPC0"/>
<protein>
    <submittedName>
        <fullName evidence="1">Uncharacterized protein</fullName>
    </submittedName>
</protein>
<dbReference type="EMBL" id="GBRH01210380">
    <property type="protein sequence ID" value="JAD87515.1"/>
    <property type="molecule type" value="Transcribed_RNA"/>
</dbReference>
<evidence type="ECO:0000313" key="1">
    <source>
        <dbReference type="EMBL" id="JAD87515.1"/>
    </source>
</evidence>
<accession>A0A0A9DPC0</accession>
<reference evidence="1" key="2">
    <citation type="journal article" date="2015" name="Data Brief">
        <title>Shoot transcriptome of the giant reed, Arundo donax.</title>
        <authorList>
            <person name="Barrero R.A."/>
            <person name="Guerrero F.D."/>
            <person name="Moolhuijzen P."/>
            <person name="Goolsby J.A."/>
            <person name="Tidwell J."/>
            <person name="Bellgard S.E."/>
            <person name="Bellgard M.I."/>
        </authorList>
    </citation>
    <scope>NUCLEOTIDE SEQUENCE</scope>
    <source>
        <tissue evidence="1">Shoot tissue taken approximately 20 cm above the soil surface</tissue>
    </source>
</reference>
<name>A0A0A9DPC0_ARUDO</name>
<reference evidence="1" key="1">
    <citation type="submission" date="2014-09" db="EMBL/GenBank/DDBJ databases">
        <authorList>
            <person name="Magalhaes I.L.F."/>
            <person name="Oliveira U."/>
            <person name="Santos F.R."/>
            <person name="Vidigal T.H.D.A."/>
            <person name="Brescovit A.D."/>
            <person name="Santos A.J."/>
        </authorList>
    </citation>
    <scope>NUCLEOTIDE SEQUENCE</scope>
    <source>
        <tissue evidence="1">Shoot tissue taken approximately 20 cm above the soil surface</tissue>
    </source>
</reference>
<organism evidence="1">
    <name type="scientific">Arundo donax</name>
    <name type="common">Giant reed</name>
    <name type="synonym">Donax arundinaceus</name>
    <dbReference type="NCBI Taxonomy" id="35708"/>
    <lineage>
        <taxon>Eukaryota</taxon>
        <taxon>Viridiplantae</taxon>
        <taxon>Streptophyta</taxon>
        <taxon>Embryophyta</taxon>
        <taxon>Tracheophyta</taxon>
        <taxon>Spermatophyta</taxon>
        <taxon>Magnoliopsida</taxon>
        <taxon>Liliopsida</taxon>
        <taxon>Poales</taxon>
        <taxon>Poaceae</taxon>
        <taxon>PACMAD clade</taxon>
        <taxon>Arundinoideae</taxon>
        <taxon>Arundineae</taxon>
        <taxon>Arundo</taxon>
    </lineage>
</organism>